<proteinExistence type="predicted"/>
<reference evidence="2" key="1">
    <citation type="submission" date="2022-07" db="EMBL/GenBank/DDBJ databases">
        <authorList>
            <person name="Trinca V."/>
            <person name="Uliana J.V.C."/>
            <person name="Torres T.T."/>
            <person name="Ward R.J."/>
            <person name="Monesi N."/>
        </authorList>
    </citation>
    <scope>NUCLEOTIDE SEQUENCE</scope>
    <source>
        <strain evidence="2">HSMRA1968</strain>
        <tissue evidence="2">Whole embryos</tissue>
    </source>
</reference>
<dbReference type="OrthoDB" id="8062745at2759"/>
<feature type="compositionally biased region" description="Polar residues" evidence="1">
    <location>
        <begin position="39"/>
        <end position="51"/>
    </location>
</feature>
<protein>
    <submittedName>
        <fullName evidence="2">Uncharacterized protein</fullName>
    </submittedName>
</protein>
<accession>A0A9Q0N6U3</accession>
<sequence length="59" mass="6653">MDNTEVNIEEASDAKPSFIVGEDMDTIQEAREAVDEFPQSMNKSKYGSASEVTEKRKRL</sequence>
<dbReference type="Proteomes" id="UP001151699">
    <property type="component" value="Chromosome B"/>
</dbReference>
<dbReference type="EMBL" id="WJQU01000002">
    <property type="protein sequence ID" value="KAJ6644252.1"/>
    <property type="molecule type" value="Genomic_DNA"/>
</dbReference>
<gene>
    <name evidence="2" type="ORF">Bhyg_09219</name>
</gene>
<dbReference type="AlphaFoldDB" id="A0A9Q0N6U3"/>
<evidence type="ECO:0000256" key="1">
    <source>
        <dbReference type="SAM" id="MobiDB-lite"/>
    </source>
</evidence>
<name>A0A9Q0N6U3_9DIPT</name>
<feature type="region of interest" description="Disordered" evidence="1">
    <location>
        <begin position="37"/>
        <end position="59"/>
    </location>
</feature>
<keyword evidence="3" id="KW-1185">Reference proteome</keyword>
<evidence type="ECO:0000313" key="3">
    <source>
        <dbReference type="Proteomes" id="UP001151699"/>
    </source>
</evidence>
<feature type="non-terminal residue" evidence="2">
    <location>
        <position position="59"/>
    </location>
</feature>
<comment type="caution">
    <text evidence="2">The sequence shown here is derived from an EMBL/GenBank/DDBJ whole genome shotgun (WGS) entry which is preliminary data.</text>
</comment>
<organism evidence="2 3">
    <name type="scientific">Pseudolycoriella hygida</name>
    <dbReference type="NCBI Taxonomy" id="35572"/>
    <lineage>
        <taxon>Eukaryota</taxon>
        <taxon>Metazoa</taxon>
        <taxon>Ecdysozoa</taxon>
        <taxon>Arthropoda</taxon>
        <taxon>Hexapoda</taxon>
        <taxon>Insecta</taxon>
        <taxon>Pterygota</taxon>
        <taxon>Neoptera</taxon>
        <taxon>Endopterygota</taxon>
        <taxon>Diptera</taxon>
        <taxon>Nematocera</taxon>
        <taxon>Sciaroidea</taxon>
        <taxon>Sciaridae</taxon>
        <taxon>Pseudolycoriella</taxon>
    </lineage>
</organism>
<evidence type="ECO:0000313" key="2">
    <source>
        <dbReference type="EMBL" id="KAJ6644252.1"/>
    </source>
</evidence>